<dbReference type="PANTHER" id="PTHR34698:SF2">
    <property type="entry name" value="5-OXOPROLINASE SUBUNIT B"/>
    <property type="match status" value="1"/>
</dbReference>
<keyword evidence="2 5" id="KW-0378">Hydrolase</keyword>
<dbReference type="GO" id="GO:0016787">
    <property type="term" value="F:hydrolase activity"/>
    <property type="evidence" value="ECO:0007669"/>
    <property type="project" value="UniProtKB-KW"/>
</dbReference>
<accession>A0A344LKQ7</accession>
<dbReference type="AlphaFoldDB" id="A0A344LKQ7"/>
<dbReference type="InterPro" id="IPR029000">
    <property type="entry name" value="Cyclophilin-like_dom_sf"/>
</dbReference>
<dbReference type="Pfam" id="PF02682">
    <property type="entry name" value="CT_C_D"/>
    <property type="match status" value="1"/>
</dbReference>
<feature type="domain" description="Carboxyltransferase" evidence="4">
    <location>
        <begin position="1"/>
        <end position="191"/>
    </location>
</feature>
<dbReference type="EMBL" id="CP015163">
    <property type="protein sequence ID" value="AXB48631.1"/>
    <property type="molecule type" value="Genomic_DNA"/>
</dbReference>
<dbReference type="SUPFAM" id="SSF160467">
    <property type="entry name" value="PH0987 N-terminal domain-like"/>
    <property type="match status" value="1"/>
</dbReference>
<organism evidence="5 6">
    <name type="scientific">Amycolatopsis albispora</name>
    <dbReference type="NCBI Taxonomy" id="1804986"/>
    <lineage>
        <taxon>Bacteria</taxon>
        <taxon>Bacillati</taxon>
        <taxon>Actinomycetota</taxon>
        <taxon>Actinomycetes</taxon>
        <taxon>Pseudonocardiales</taxon>
        <taxon>Pseudonocardiaceae</taxon>
        <taxon>Amycolatopsis</taxon>
    </lineage>
</organism>
<keyword evidence="3" id="KW-0067">ATP-binding</keyword>
<dbReference type="Gene3D" id="3.30.1360.40">
    <property type="match status" value="1"/>
</dbReference>
<dbReference type="InterPro" id="IPR010016">
    <property type="entry name" value="PxpB"/>
</dbReference>
<evidence type="ECO:0000259" key="4">
    <source>
        <dbReference type="SMART" id="SM00796"/>
    </source>
</evidence>
<gene>
    <name evidence="5" type="ORF">A4R43_19450</name>
</gene>
<sequence>MRVHRYGSRAVLVDLAGAGEVLGLDAVLAADPPDGVEEVVPAARTVLVRFDPRRTTFERLVEELGGRPLEPPESRRGAELVVPVSYDGADLAEVAARTGLSEDEVVRRHTGAEYRVAFCGFAPGFGYLTGLPPELHLPRRGSPRVRVPAGAVAVAGEYTAVYPHPSPGGWHLLGRTPLAVWDADREPPNLLAPGTTVRFRAT</sequence>
<dbReference type="InterPro" id="IPR003833">
    <property type="entry name" value="CT_C_D"/>
</dbReference>
<dbReference type="SUPFAM" id="SSF50891">
    <property type="entry name" value="Cyclophilin-like"/>
    <property type="match status" value="1"/>
</dbReference>
<dbReference type="OrthoDB" id="9778567at2"/>
<evidence type="ECO:0000256" key="3">
    <source>
        <dbReference type="ARBA" id="ARBA00022840"/>
    </source>
</evidence>
<reference evidence="5 6" key="1">
    <citation type="submission" date="2016-04" db="EMBL/GenBank/DDBJ databases">
        <title>Complete genome sequence and analysis of deep-sea sediment isolate, Amycolatopsis sp. WP1.</title>
        <authorList>
            <person name="Wang H."/>
            <person name="Chen S."/>
            <person name="Wu Q."/>
        </authorList>
    </citation>
    <scope>NUCLEOTIDE SEQUENCE [LARGE SCALE GENOMIC DNA]</scope>
    <source>
        <strain evidence="5 6">WP1</strain>
    </source>
</reference>
<dbReference type="Proteomes" id="UP000250434">
    <property type="component" value="Chromosome"/>
</dbReference>
<dbReference type="KEGG" id="aab:A4R43_19450"/>
<protein>
    <submittedName>
        <fullName evidence="5">Allophanate hydrolase</fullName>
    </submittedName>
</protein>
<name>A0A344LKQ7_9PSEU</name>
<proteinExistence type="predicted"/>
<evidence type="ECO:0000256" key="2">
    <source>
        <dbReference type="ARBA" id="ARBA00022801"/>
    </source>
</evidence>
<keyword evidence="6" id="KW-1185">Reference proteome</keyword>
<evidence type="ECO:0000313" key="6">
    <source>
        <dbReference type="Proteomes" id="UP000250434"/>
    </source>
</evidence>
<keyword evidence="1" id="KW-0547">Nucleotide-binding</keyword>
<dbReference type="GO" id="GO:0005524">
    <property type="term" value="F:ATP binding"/>
    <property type="evidence" value="ECO:0007669"/>
    <property type="project" value="UniProtKB-KW"/>
</dbReference>
<dbReference type="SMART" id="SM00796">
    <property type="entry name" value="AHS1"/>
    <property type="match status" value="1"/>
</dbReference>
<dbReference type="RefSeq" id="WP_113697733.1">
    <property type="nucleotide sequence ID" value="NZ_CP015163.1"/>
</dbReference>
<evidence type="ECO:0000313" key="5">
    <source>
        <dbReference type="EMBL" id="AXB48631.1"/>
    </source>
</evidence>
<dbReference type="PANTHER" id="PTHR34698">
    <property type="entry name" value="5-OXOPROLINASE SUBUNIT B"/>
    <property type="match status" value="1"/>
</dbReference>
<evidence type="ECO:0000256" key="1">
    <source>
        <dbReference type="ARBA" id="ARBA00022741"/>
    </source>
</evidence>
<dbReference type="Gene3D" id="2.40.100.10">
    <property type="entry name" value="Cyclophilin-like"/>
    <property type="match status" value="1"/>
</dbReference>